<keyword evidence="7" id="KW-1185">Reference proteome</keyword>
<keyword evidence="4 6" id="KW-0067">ATP-binding</keyword>
<evidence type="ECO:0000256" key="1">
    <source>
        <dbReference type="ARBA" id="ARBA00005417"/>
    </source>
</evidence>
<dbReference type="PROSITE" id="PS50893">
    <property type="entry name" value="ABC_TRANSPORTER_2"/>
    <property type="match status" value="1"/>
</dbReference>
<dbReference type="CDD" id="cd03293">
    <property type="entry name" value="ABC_NrtD_SsuB_transporters"/>
    <property type="match status" value="1"/>
</dbReference>
<dbReference type="PANTHER" id="PTHR42788:SF13">
    <property type="entry name" value="ALIPHATIC SULFONATES IMPORT ATP-BINDING PROTEIN SSUB"/>
    <property type="match status" value="1"/>
</dbReference>
<dbReference type="PANTHER" id="PTHR42788">
    <property type="entry name" value="TAURINE IMPORT ATP-BINDING PROTEIN-RELATED"/>
    <property type="match status" value="1"/>
</dbReference>
<dbReference type="OrthoDB" id="9807242at2"/>
<organism evidence="6 7">
    <name type="scientific">Mesorhizobium tamadayense</name>
    <dbReference type="NCBI Taxonomy" id="425306"/>
    <lineage>
        <taxon>Bacteria</taxon>
        <taxon>Pseudomonadati</taxon>
        <taxon>Pseudomonadota</taxon>
        <taxon>Alphaproteobacteria</taxon>
        <taxon>Hyphomicrobiales</taxon>
        <taxon>Phyllobacteriaceae</taxon>
        <taxon>Mesorhizobium</taxon>
    </lineage>
</organism>
<evidence type="ECO:0000313" key="6">
    <source>
        <dbReference type="EMBL" id="RRH97449.1"/>
    </source>
</evidence>
<dbReference type="InterPro" id="IPR003439">
    <property type="entry name" value="ABC_transporter-like_ATP-bd"/>
</dbReference>
<reference evidence="6 7" key="1">
    <citation type="submission" date="2018-11" db="EMBL/GenBank/DDBJ databases">
        <title>the genome of Mesorhizobium tamadayense DSM 28320.</title>
        <authorList>
            <person name="Gao J."/>
        </authorList>
    </citation>
    <scope>NUCLEOTIDE SEQUENCE [LARGE SCALE GENOMIC DNA]</scope>
    <source>
        <strain evidence="6 7">DSM 28320</strain>
    </source>
</reference>
<protein>
    <submittedName>
        <fullName evidence="6">ABC transporter ATP-binding protein</fullName>
    </submittedName>
</protein>
<dbReference type="Pfam" id="PF00005">
    <property type="entry name" value="ABC_tran"/>
    <property type="match status" value="1"/>
</dbReference>
<dbReference type="SUPFAM" id="SSF52540">
    <property type="entry name" value="P-loop containing nucleoside triphosphate hydrolases"/>
    <property type="match status" value="1"/>
</dbReference>
<evidence type="ECO:0000313" key="7">
    <source>
        <dbReference type="Proteomes" id="UP000273786"/>
    </source>
</evidence>
<dbReference type="Proteomes" id="UP000273786">
    <property type="component" value="Unassembled WGS sequence"/>
</dbReference>
<dbReference type="InterPro" id="IPR050166">
    <property type="entry name" value="ABC_transporter_ATP-bind"/>
</dbReference>
<dbReference type="EMBL" id="RQXT01000027">
    <property type="protein sequence ID" value="RRH97449.1"/>
    <property type="molecule type" value="Genomic_DNA"/>
</dbReference>
<proteinExistence type="inferred from homology"/>
<keyword evidence="3" id="KW-0547">Nucleotide-binding</keyword>
<dbReference type="InterPro" id="IPR003593">
    <property type="entry name" value="AAA+_ATPase"/>
</dbReference>
<gene>
    <name evidence="6" type="ORF">EH240_21055</name>
</gene>
<dbReference type="GO" id="GO:0016887">
    <property type="term" value="F:ATP hydrolysis activity"/>
    <property type="evidence" value="ECO:0007669"/>
    <property type="project" value="InterPro"/>
</dbReference>
<dbReference type="AlphaFoldDB" id="A0A3P3FFP8"/>
<evidence type="ECO:0000256" key="4">
    <source>
        <dbReference type="ARBA" id="ARBA00022840"/>
    </source>
</evidence>
<name>A0A3P3FFP8_9HYPH</name>
<dbReference type="Gene3D" id="3.40.50.300">
    <property type="entry name" value="P-loop containing nucleotide triphosphate hydrolases"/>
    <property type="match status" value="1"/>
</dbReference>
<dbReference type="SMART" id="SM00382">
    <property type="entry name" value="AAA"/>
    <property type="match status" value="1"/>
</dbReference>
<evidence type="ECO:0000256" key="3">
    <source>
        <dbReference type="ARBA" id="ARBA00022741"/>
    </source>
</evidence>
<evidence type="ECO:0000259" key="5">
    <source>
        <dbReference type="PROSITE" id="PS50893"/>
    </source>
</evidence>
<keyword evidence="2" id="KW-0813">Transport</keyword>
<dbReference type="GO" id="GO:0005524">
    <property type="term" value="F:ATP binding"/>
    <property type="evidence" value="ECO:0007669"/>
    <property type="project" value="UniProtKB-KW"/>
</dbReference>
<accession>A0A3P3FFP8</accession>
<comment type="similarity">
    <text evidence="1">Belongs to the ABC transporter superfamily.</text>
</comment>
<dbReference type="PROSITE" id="PS00211">
    <property type="entry name" value="ABC_TRANSPORTER_1"/>
    <property type="match status" value="1"/>
</dbReference>
<sequence length="295" mass="32046">MGSLILNASSQTGVGSRVAMTETLKANNPAGTAPGDPRSAGTTMAVEDVTLRYSDANGVLALDDVSLKVARNEFCVIVGPSGCGKSSLLYLAAGLNDATSGSIKVDGREVIEPGPDRGMVFQSYTLFPWLTVRANIEYGPKRKGLPAEQRKQIVDQYLNEVGLAPFADHYPAQLSGGMKQRVAIARALANDPAVLLMDEPFGALDSQTRGTMQKLLLRVWERQQKTVLFVTHDIDEALVLGDRVLVMTARPGKIKAEIKVDIPRPRSMDVILEPDFIALKRRILGLLHDEIDEDH</sequence>
<feature type="domain" description="ABC transporter" evidence="5">
    <location>
        <begin position="44"/>
        <end position="274"/>
    </location>
</feature>
<comment type="caution">
    <text evidence="6">The sequence shown here is derived from an EMBL/GenBank/DDBJ whole genome shotgun (WGS) entry which is preliminary data.</text>
</comment>
<dbReference type="InterPro" id="IPR017871">
    <property type="entry name" value="ABC_transporter-like_CS"/>
</dbReference>
<dbReference type="InterPro" id="IPR027417">
    <property type="entry name" value="P-loop_NTPase"/>
</dbReference>
<evidence type="ECO:0000256" key="2">
    <source>
        <dbReference type="ARBA" id="ARBA00022448"/>
    </source>
</evidence>